<feature type="domain" description="HTH lacI-type" evidence="4">
    <location>
        <begin position="4"/>
        <end position="58"/>
    </location>
</feature>
<dbReference type="GO" id="GO:0000976">
    <property type="term" value="F:transcription cis-regulatory region binding"/>
    <property type="evidence" value="ECO:0007669"/>
    <property type="project" value="TreeGrafter"/>
</dbReference>
<evidence type="ECO:0000256" key="3">
    <source>
        <dbReference type="ARBA" id="ARBA00023163"/>
    </source>
</evidence>
<dbReference type="InterPro" id="IPR010982">
    <property type="entry name" value="Lambda_DNA-bd_dom_sf"/>
</dbReference>
<comment type="caution">
    <text evidence="5">The sequence shown here is derived from an EMBL/GenBank/DDBJ whole genome shotgun (WGS) entry which is preliminary data.</text>
</comment>
<dbReference type="Proteomes" id="UP000473325">
    <property type="component" value="Unassembled WGS sequence"/>
</dbReference>
<dbReference type="InterPro" id="IPR000843">
    <property type="entry name" value="HTH_LacI"/>
</dbReference>
<dbReference type="SUPFAM" id="SSF47413">
    <property type="entry name" value="lambda repressor-like DNA-binding domains"/>
    <property type="match status" value="1"/>
</dbReference>
<keyword evidence="6" id="KW-1185">Reference proteome</keyword>
<dbReference type="EMBL" id="WUEK01000001">
    <property type="protein sequence ID" value="MXG88345.1"/>
    <property type="molecule type" value="Genomic_DNA"/>
</dbReference>
<protein>
    <submittedName>
        <fullName evidence="5">Substrate-binding domain-containing protein</fullName>
    </submittedName>
</protein>
<dbReference type="CDD" id="cd01392">
    <property type="entry name" value="HTH_LacI"/>
    <property type="match status" value="1"/>
</dbReference>
<keyword evidence="3" id="KW-0804">Transcription</keyword>
<evidence type="ECO:0000313" key="6">
    <source>
        <dbReference type="Proteomes" id="UP000473325"/>
    </source>
</evidence>
<dbReference type="Pfam" id="PF00356">
    <property type="entry name" value="LacI"/>
    <property type="match status" value="1"/>
</dbReference>
<dbReference type="Gene3D" id="1.10.260.40">
    <property type="entry name" value="lambda repressor-like DNA-binding domains"/>
    <property type="match status" value="1"/>
</dbReference>
<dbReference type="InterPro" id="IPR046335">
    <property type="entry name" value="LacI/GalR-like_sensor"/>
</dbReference>
<dbReference type="SMART" id="SM00354">
    <property type="entry name" value="HTH_LACI"/>
    <property type="match status" value="1"/>
</dbReference>
<gene>
    <name evidence="5" type="ORF">GRQ65_02130</name>
</gene>
<accession>A0A6L7EVW8</accession>
<dbReference type="InterPro" id="IPR028082">
    <property type="entry name" value="Peripla_BP_I"/>
</dbReference>
<dbReference type="PANTHER" id="PTHR30146:SF109">
    <property type="entry name" value="HTH-TYPE TRANSCRIPTIONAL REGULATOR GALS"/>
    <property type="match status" value="1"/>
</dbReference>
<reference evidence="5 6" key="1">
    <citation type="submission" date="2019-12" db="EMBL/GenBank/DDBJ databases">
        <authorList>
            <person name="Kun Z."/>
        </authorList>
    </citation>
    <scope>NUCLEOTIDE SEQUENCE [LARGE SCALE GENOMIC DNA]</scope>
    <source>
        <strain evidence="5 6">YIM 123512</strain>
    </source>
</reference>
<dbReference type="PANTHER" id="PTHR30146">
    <property type="entry name" value="LACI-RELATED TRANSCRIPTIONAL REPRESSOR"/>
    <property type="match status" value="1"/>
</dbReference>
<dbReference type="AlphaFoldDB" id="A0A6L7EVW8"/>
<evidence type="ECO:0000259" key="4">
    <source>
        <dbReference type="PROSITE" id="PS50932"/>
    </source>
</evidence>
<organism evidence="5 6">
    <name type="scientific">Nocardioides flavescens</name>
    <dbReference type="NCBI Taxonomy" id="2691959"/>
    <lineage>
        <taxon>Bacteria</taxon>
        <taxon>Bacillati</taxon>
        <taxon>Actinomycetota</taxon>
        <taxon>Actinomycetes</taxon>
        <taxon>Propionibacteriales</taxon>
        <taxon>Nocardioidaceae</taxon>
        <taxon>Nocardioides</taxon>
    </lineage>
</organism>
<dbReference type="Pfam" id="PF13377">
    <property type="entry name" value="Peripla_BP_3"/>
    <property type="match status" value="1"/>
</dbReference>
<keyword evidence="2" id="KW-0238">DNA-binding</keyword>
<dbReference type="RefSeq" id="WP_160874630.1">
    <property type="nucleotide sequence ID" value="NZ_WUEK01000001.1"/>
</dbReference>
<sequence>MRSASVKDVAARAGVSLGTVSNVLNRPDRVSSSTRERVEAAMGELGFVRNESARQLRTGTSQTLAYVVLDASNPFFTDVARGMEGAAEAHGLSLVLCNSGQRPDREAAHLALFAQQRVQGILVTPVDPTSPLLDRTRTLGTPVVIVDRTRHDASFCSVSVDDELGGRLAVEHLVDRGHRRIAFIGGPMEIGQITDRLRGARAAWADAGRPAEDLVVLVTDWLDVAGGREAGARLAGMSSAKRPTAAFCANDLIALGLLQHAISSGTSVPEQLAIVGYDDIEFAAAAAVPLSSVRQPRHELGRAAADLLLDEAGNPDHEHRQVQFTPELVARRSTG</sequence>
<dbReference type="GO" id="GO:0003700">
    <property type="term" value="F:DNA-binding transcription factor activity"/>
    <property type="evidence" value="ECO:0007669"/>
    <property type="project" value="TreeGrafter"/>
</dbReference>
<proteinExistence type="predicted"/>
<dbReference type="SUPFAM" id="SSF53822">
    <property type="entry name" value="Periplasmic binding protein-like I"/>
    <property type="match status" value="1"/>
</dbReference>
<dbReference type="CDD" id="cd06293">
    <property type="entry name" value="PBP1_LacI-like"/>
    <property type="match status" value="1"/>
</dbReference>
<dbReference type="PROSITE" id="PS00356">
    <property type="entry name" value="HTH_LACI_1"/>
    <property type="match status" value="1"/>
</dbReference>
<evidence type="ECO:0000256" key="1">
    <source>
        <dbReference type="ARBA" id="ARBA00023015"/>
    </source>
</evidence>
<evidence type="ECO:0000313" key="5">
    <source>
        <dbReference type="EMBL" id="MXG88345.1"/>
    </source>
</evidence>
<name>A0A6L7EVW8_9ACTN</name>
<dbReference type="PROSITE" id="PS50932">
    <property type="entry name" value="HTH_LACI_2"/>
    <property type="match status" value="1"/>
</dbReference>
<keyword evidence="1" id="KW-0805">Transcription regulation</keyword>
<dbReference type="Gene3D" id="3.40.50.2300">
    <property type="match status" value="2"/>
</dbReference>
<evidence type="ECO:0000256" key="2">
    <source>
        <dbReference type="ARBA" id="ARBA00023125"/>
    </source>
</evidence>